<dbReference type="Pfam" id="PF02518">
    <property type="entry name" value="HATPase_c"/>
    <property type="match status" value="1"/>
</dbReference>
<dbReference type="PRINTS" id="PR00344">
    <property type="entry name" value="BCTRLSENSOR"/>
</dbReference>
<dbReference type="PANTHER" id="PTHR43065:SF29">
    <property type="entry name" value="SENSOR PROTEIN KINASE FLES"/>
    <property type="match status" value="1"/>
</dbReference>
<dbReference type="SUPFAM" id="SSF55874">
    <property type="entry name" value="ATPase domain of HSP90 chaperone/DNA topoisomerase II/histidine kinase"/>
    <property type="match status" value="1"/>
</dbReference>
<dbReference type="Proteomes" id="UP000009047">
    <property type="component" value="Chromosome"/>
</dbReference>
<evidence type="ECO:0000256" key="1">
    <source>
        <dbReference type="ARBA" id="ARBA00000085"/>
    </source>
</evidence>
<protein>
    <recommendedName>
        <fullName evidence="2">histidine kinase</fullName>
        <ecNumber evidence="2">2.7.13.3</ecNumber>
    </recommendedName>
</protein>
<reference evidence="4 5" key="1">
    <citation type="journal article" date="2010" name="Stand. Genomic Sci.">
        <title>Complete genome sequence of Desulfarculus baarsii type strain (2st14).</title>
        <authorList>
            <person name="Sun H."/>
            <person name="Spring S."/>
            <person name="Lapidus A."/>
            <person name="Davenport K."/>
            <person name="Del Rio T.G."/>
            <person name="Tice H."/>
            <person name="Nolan M."/>
            <person name="Copeland A."/>
            <person name="Cheng J.F."/>
            <person name="Lucas S."/>
            <person name="Tapia R."/>
            <person name="Goodwin L."/>
            <person name="Pitluck S."/>
            <person name="Ivanova N."/>
            <person name="Pagani I."/>
            <person name="Mavromatis K."/>
            <person name="Ovchinnikova G."/>
            <person name="Pati A."/>
            <person name="Chen A."/>
            <person name="Palaniappan K."/>
            <person name="Hauser L."/>
            <person name="Chang Y.J."/>
            <person name="Jeffries C.D."/>
            <person name="Detter J.C."/>
            <person name="Han C."/>
            <person name="Rohde M."/>
            <person name="Brambilla E."/>
            <person name="Goker M."/>
            <person name="Woyke T."/>
            <person name="Bristow J."/>
            <person name="Eisen J.A."/>
            <person name="Markowitz V."/>
            <person name="Hugenholtz P."/>
            <person name="Kyrpides N.C."/>
            <person name="Klenk H.P."/>
            <person name="Land M."/>
        </authorList>
    </citation>
    <scope>NUCLEOTIDE SEQUENCE [LARGE SCALE GENOMIC DNA]</scope>
    <source>
        <strain evidence="5">ATCC 33931 / DSM 2075 / LMG 7858 / VKM B-1802 / 2st14</strain>
    </source>
</reference>
<dbReference type="Gene3D" id="3.30.565.10">
    <property type="entry name" value="Histidine kinase-like ATPase, C-terminal domain"/>
    <property type="match status" value="1"/>
</dbReference>
<dbReference type="AlphaFoldDB" id="E1QH46"/>
<evidence type="ECO:0000256" key="2">
    <source>
        <dbReference type="ARBA" id="ARBA00012438"/>
    </source>
</evidence>
<accession>E1QH46</accession>
<dbReference type="InterPro" id="IPR004358">
    <property type="entry name" value="Sig_transdc_His_kin-like_C"/>
</dbReference>
<dbReference type="InterPro" id="IPR005467">
    <property type="entry name" value="His_kinase_dom"/>
</dbReference>
<evidence type="ECO:0000313" key="5">
    <source>
        <dbReference type="Proteomes" id="UP000009047"/>
    </source>
</evidence>
<dbReference type="HOGENOM" id="CLU_125323_0_0_7"/>
<evidence type="ECO:0000313" key="4">
    <source>
        <dbReference type="EMBL" id="ADK84889.1"/>
    </source>
</evidence>
<feature type="domain" description="Histidine kinase" evidence="3">
    <location>
        <begin position="1"/>
        <end position="106"/>
    </location>
</feature>
<proteinExistence type="predicted"/>
<dbReference type="KEGG" id="dbr:Deba_1521"/>
<name>E1QH46_DESB2</name>
<keyword evidence="5" id="KW-1185">Reference proteome</keyword>
<dbReference type="EMBL" id="CP002085">
    <property type="protein sequence ID" value="ADK84889.1"/>
    <property type="molecule type" value="Genomic_DNA"/>
</dbReference>
<organism evidence="4 5">
    <name type="scientific">Desulfarculus baarsii (strain ATCC 33931 / DSM 2075 / LMG 7858 / VKM B-1802 / 2st14)</name>
    <dbReference type="NCBI Taxonomy" id="644282"/>
    <lineage>
        <taxon>Bacteria</taxon>
        <taxon>Pseudomonadati</taxon>
        <taxon>Thermodesulfobacteriota</taxon>
        <taxon>Desulfarculia</taxon>
        <taxon>Desulfarculales</taxon>
        <taxon>Desulfarculaceae</taxon>
        <taxon>Desulfarculus</taxon>
    </lineage>
</organism>
<dbReference type="InterPro" id="IPR003594">
    <property type="entry name" value="HATPase_dom"/>
</dbReference>
<keyword evidence="4" id="KW-0418">Kinase</keyword>
<dbReference type="GO" id="GO:0004673">
    <property type="term" value="F:protein histidine kinase activity"/>
    <property type="evidence" value="ECO:0007669"/>
    <property type="project" value="UniProtKB-EC"/>
</dbReference>
<dbReference type="eggNOG" id="COG4191">
    <property type="taxonomic scope" value="Bacteria"/>
</dbReference>
<dbReference type="InterPro" id="IPR036890">
    <property type="entry name" value="HATPase_C_sf"/>
</dbReference>
<dbReference type="RefSeq" id="WP_013258342.1">
    <property type="nucleotide sequence ID" value="NC_014365.1"/>
</dbReference>
<gene>
    <name evidence="4" type="ordered locus">Deba_1521</name>
</gene>
<keyword evidence="4" id="KW-0808">Transferase</keyword>
<dbReference type="STRING" id="644282.Deba_1521"/>
<dbReference type="PANTHER" id="PTHR43065">
    <property type="entry name" value="SENSOR HISTIDINE KINASE"/>
    <property type="match status" value="1"/>
</dbReference>
<comment type="catalytic activity">
    <reaction evidence="1">
        <text>ATP + protein L-histidine = ADP + protein N-phospho-L-histidine.</text>
        <dbReference type="EC" id="2.7.13.3"/>
    </reaction>
</comment>
<dbReference type="EC" id="2.7.13.3" evidence="2"/>
<dbReference type="SMART" id="SM00387">
    <property type="entry name" value="HATPase_c"/>
    <property type="match status" value="1"/>
</dbReference>
<evidence type="ECO:0000259" key="3">
    <source>
        <dbReference type="PROSITE" id="PS50109"/>
    </source>
</evidence>
<dbReference type="PROSITE" id="PS50109">
    <property type="entry name" value="HIS_KIN"/>
    <property type="match status" value="1"/>
</dbReference>
<sequence>MEDLSLHLLDLVENSLNAGANLVEIDIDEQPLADRMTVTINDNGKGMDAQTLARASDPFFTTRTTRRIGLGLSLIKANAEAWGGGMELSSAPGVGTRLHFWFQLGHIDRQPLGDWPGTLLGLIMSRPGVEFVYRHRVGENDFEMDTRELRRELGPEALQSPAVVNLLRPQVRGALDELGSTA</sequence>